<keyword evidence="1" id="KW-1133">Transmembrane helix</keyword>
<evidence type="ECO:0000256" key="1">
    <source>
        <dbReference type="SAM" id="Phobius"/>
    </source>
</evidence>
<keyword evidence="1" id="KW-0812">Transmembrane</keyword>
<dbReference type="Proteomes" id="UP000005408">
    <property type="component" value="Unassembled WGS sequence"/>
</dbReference>
<evidence type="ECO:0000313" key="2">
    <source>
        <dbReference type="EnsemblMetazoa" id="G34168.1:cds"/>
    </source>
</evidence>
<dbReference type="AlphaFoldDB" id="A0A8W8MNE8"/>
<dbReference type="EnsemblMetazoa" id="G34168.1">
    <property type="protein sequence ID" value="G34168.1:cds"/>
    <property type="gene ID" value="G34168"/>
</dbReference>
<reference evidence="2" key="1">
    <citation type="submission" date="2022-08" db="UniProtKB">
        <authorList>
            <consortium name="EnsemblMetazoa"/>
        </authorList>
    </citation>
    <scope>IDENTIFICATION</scope>
    <source>
        <strain evidence="2">05x7-T-G4-1.051#20</strain>
    </source>
</reference>
<name>A0A8W8MNE8_MAGGI</name>
<keyword evidence="3" id="KW-1185">Reference proteome</keyword>
<evidence type="ECO:0000313" key="3">
    <source>
        <dbReference type="Proteomes" id="UP000005408"/>
    </source>
</evidence>
<keyword evidence="1" id="KW-0472">Membrane</keyword>
<feature type="transmembrane region" description="Helical" evidence="1">
    <location>
        <begin position="193"/>
        <end position="214"/>
    </location>
</feature>
<proteinExistence type="predicted"/>
<sequence length="234" mass="27250">MKNYRHKRFTEIDICYETNNSLEFVNQCPDTEILFQERSRRKNCESYPQCIGEPLVYHCVRFREELVEVCAPRGLITGFCCALFDEGLGRVVEDYFHPCLGCPFVYQSDDASKYSKCVESKRKTPTLGRYERHTTLADKSNSIGTSKAWNSQRSSFAEEYHPVKLYETPVTISFAINGGEDIQQKRKLRRGHFAFIAFSTIVLLVFIIWLSVLIKKRYRKYVTQCSSSPTENWI</sequence>
<accession>A0A8W8MNE8</accession>
<organism evidence="2 3">
    <name type="scientific">Magallana gigas</name>
    <name type="common">Pacific oyster</name>
    <name type="synonym">Crassostrea gigas</name>
    <dbReference type="NCBI Taxonomy" id="29159"/>
    <lineage>
        <taxon>Eukaryota</taxon>
        <taxon>Metazoa</taxon>
        <taxon>Spiralia</taxon>
        <taxon>Lophotrochozoa</taxon>
        <taxon>Mollusca</taxon>
        <taxon>Bivalvia</taxon>
        <taxon>Autobranchia</taxon>
        <taxon>Pteriomorphia</taxon>
        <taxon>Ostreida</taxon>
        <taxon>Ostreoidea</taxon>
        <taxon>Ostreidae</taxon>
        <taxon>Magallana</taxon>
    </lineage>
</organism>
<protein>
    <submittedName>
        <fullName evidence="2">Uncharacterized protein</fullName>
    </submittedName>
</protein>